<gene>
    <name evidence="3" type="ORF">INT44_003329</name>
</gene>
<protein>
    <recommendedName>
        <fullName evidence="2">DUF7905 domain-containing protein</fullName>
    </recommendedName>
</protein>
<sequence length="788" mass="88301">MAAGKNQRKCLSGSIHLPDSLFSLTTIPQVGFVDSTNSIRFLISGETTEACDDAVANLMRLIETSGSNNVGADGMVNTYEALPSVNQLSSFGSDPPTPMTTTPVIALPEPIAEEVNLKLPPFESDEKAVDEDEKKNEQVVKAIFTFAKNVRNVPSVLSPSHLFQQTSNEYLNQIAKRTDTTCNLEDRTITITGNNEKDVKAAEQCFQVLQAIYKRSKKYSNKCKPIAVTHYPTKFDHFGLAFCHLPRYAYLNIVDLPSSESRPIQAFFVLIPAFKDNQGKYMPPKLMVEDQTIESTNVSDASSSSPRSFSSIDADKLEVASPSIDTSSIPKSPPATNPSKIPQFHVLKSSNGATKPKETIDKEAPTVVKQAIKVLSQTPPKPDVPVLTSNSKSKVLTIQSSTWPQTAVQTRQPWSEISEPADLSIGEDSFPPLDKSSKASSTKTVASSGRKQDDVSQMNRQFRVMRLTQLPADTLTPESDLSPVEALRAYNFHTIYATLHEAFEDVRGYKGDLRFSASLGKVLWSNIKPEVQQKIWEYTDLRDIVQNQYGAVSQFNNITTTQEEIINSISDILPQPFGRSAHYEITANARNQPQHQYSEVNMKVNANYIDLEKVTICHQTLAEIDWVSLDRKFDFSLKLTKKDQLRTDIKPFTTFIRKVSMSVKSRNITFQNIPDFLDVKQILFKQTQRFRLHYPFIVEITRVELLPLQRQGPASTILGHTGKGPVWFEFEVLFNEHFEHFKENLKLPIGTLASWTADDMLGPEDTGAKFVEIIKCMLLFVEQSHRVC</sequence>
<organism evidence="3 4">
    <name type="scientific">Umbelopsis vinacea</name>
    <dbReference type="NCBI Taxonomy" id="44442"/>
    <lineage>
        <taxon>Eukaryota</taxon>
        <taxon>Fungi</taxon>
        <taxon>Fungi incertae sedis</taxon>
        <taxon>Mucoromycota</taxon>
        <taxon>Mucoromycotina</taxon>
        <taxon>Umbelopsidomycetes</taxon>
        <taxon>Umbelopsidales</taxon>
        <taxon>Umbelopsidaceae</taxon>
        <taxon>Umbelopsis</taxon>
    </lineage>
</organism>
<keyword evidence="4" id="KW-1185">Reference proteome</keyword>
<feature type="compositionally biased region" description="Low complexity" evidence="1">
    <location>
        <begin position="438"/>
        <end position="448"/>
    </location>
</feature>
<dbReference type="AlphaFoldDB" id="A0A8H7PU11"/>
<dbReference type="EMBL" id="JAEPRA010000009">
    <property type="protein sequence ID" value="KAG2180327.1"/>
    <property type="molecule type" value="Genomic_DNA"/>
</dbReference>
<accession>A0A8H7PU11</accession>
<feature type="domain" description="DUF7905" evidence="2">
    <location>
        <begin position="483"/>
        <end position="763"/>
    </location>
</feature>
<evidence type="ECO:0000313" key="3">
    <source>
        <dbReference type="EMBL" id="KAG2180327.1"/>
    </source>
</evidence>
<feature type="region of interest" description="Disordered" evidence="1">
    <location>
        <begin position="422"/>
        <end position="455"/>
    </location>
</feature>
<dbReference type="InterPro" id="IPR057227">
    <property type="entry name" value="DUF7905"/>
</dbReference>
<feature type="region of interest" description="Disordered" evidence="1">
    <location>
        <begin position="322"/>
        <end position="342"/>
    </location>
</feature>
<dbReference type="Proteomes" id="UP000612746">
    <property type="component" value="Unassembled WGS sequence"/>
</dbReference>
<dbReference type="Pfam" id="PF25482">
    <property type="entry name" value="DUF7905"/>
    <property type="match status" value="1"/>
</dbReference>
<comment type="caution">
    <text evidence="3">The sequence shown here is derived from an EMBL/GenBank/DDBJ whole genome shotgun (WGS) entry which is preliminary data.</text>
</comment>
<dbReference type="OrthoDB" id="10265971at2759"/>
<reference evidence="3" key="1">
    <citation type="submission" date="2020-12" db="EMBL/GenBank/DDBJ databases">
        <title>Metabolic potential, ecology and presence of endohyphal bacteria is reflected in genomic diversity of Mucoromycotina.</title>
        <authorList>
            <person name="Muszewska A."/>
            <person name="Okrasinska A."/>
            <person name="Steczkiewicz K."/>
            <person name="Drgas O."/>
            <person name="Orlowska M."/>
            <person name="Perlinska-Lenart U."/>
            <person name="Aleksandrzak-Piekarczyk T."/>
            <person name="Szatraj K."/>
            <person name="Zielenkiewicz U."/>
            <person name="Pilsyk S."/>
            <person name="Malc E."/>
            <person name="Mieczkowski P."/>
            <person name="Kruszewska J.S."/>
            <person name="Biernat P."/>
            <person name="Pawlowska J."/>
        </authorList>
    </citation>
    <scope>NUCLEOTIDE SEQUENCE</scope>
    <source>
        <strain evidence="3">WA0000051536</strain>
    </source>
</reference>
<name>A0A8H7PU11_9FUNG</name>
<proteinExistence type="predicted"/>
<evidence type="ECO:0000259" key="2">
    <source>
        <dbReference type="Pfam" id="PF25482"/>
    </source>
</evidence>
<evidence type="ECO:0000313" key="4">
    <source>
        <dbReference type="Proteomes" id="UP000612746"/>
    </source>
</evidence>
<evidence type="ECO:0000256" key="1">
    <source>
        <dbReference type="SAM" id="MobiDB-lite"/>
    </source>
</evidence>